<dbReference type="STRING" id="1121419.SAMN05443529_108111"/>
<protein>
    <submittedName>
        <fullName evidence="8">Formate dehydrogenase, gamma subunit</fullName>
    </submittedName>
</protein>
<evidence type="ECO:0000256" key="3">
    <source>
        <dbReference type="ARBA" id="ARBA00022692"/>
    </source>
</evidence>
<dbReference type="GO" id="GO:0005886">
    <property type="term" value="C:plasma membrane"/>
    <property type="evidence" value="ECO:0007669"/>
    <property type="project" value="UniProtKB-SubCell"/>
</dbReference>
<dbReference type="RefSeq" id="WP_092332476.1">
    <property type="nucleotide sequence ID" value="NZ_FNCP01000008.1"/>
</dbReference>
<dbReference type="AlphaFoldDB" id="A0A1G7YNY2"/>
<dbReference type="EMBL" id="FNCP01000008">
    <property type="protein sequence ID" value="SDG98005.1"/>
    <property type="molecule type" value="Genomic_DNA"/>
</dbReference>
<organism evidence="8 9">
    <name type="scientific">Desulfosporosinus hippei DSM 8344</name>
    <dbReference type="NCBI Taxonomy" id="1121419"/>
    <lineage>
        <taxon>Bacteria</taxon>
        <taxon>Bacillati</taxon>
        <taxon>Bacillota</taxon>
        <taxon>Clostridia</taxon>
        <taxon>Eubacteriales</taxon>
        <taxon>Desulfitobacteriaceae</taxon>
        <taxon>Desulfosporosinus</taxon>
    </lineage>
</organism>
<dbReference type="GO" id="GO:0009055">
    <property type="term" value="F:electron transfer activity"/>
    <property type="evidence" value="ECO:0007669"/>
    <property type="project" value="InterPro"/>
</dbReference>
<name>A0A1G7YNY2_9FIRM</name>
<feature type="transmembrane region" description="Helical" evidence="6">
    <location>
        <begin position="130"/>
        <end position="148"/>
    </location>
</feature>
<dbReference type="GO" id="GO:0020037">
    <property type="term" value="F:heme binding"/>
    <property type="evidence" value="ECO:0007669"/>
    <property type="project" value="TreeGrafter"/>
</dbReference>
<dbReference type="PANTHER" id="PTHR30485">
    <property type="entry name" value="NI/FE-HYDROGENASE 1 B-TYPE CYTOCHROME SUBUNIT"/>
    <property type="match status" value="1"/>
</dbReference>
<feature type="transmembrane region" description="Helical" evidence="6">
    <location>
        <begin position="62"/>
        <end position="89"/>
    </location>
</feature>
<accession>A0A1G7YNY2</accession>
<keyword evidence="5 6" id="KW-0472">Membrane</keyword>
<evidence type="ECO:0000313" key="9">
    <source>
        <dbReference type="Proteomes" id="UP000198656"/>
    </source>
</evidence>
<dbReference type="InterPro" id="IPR051542">
    <property type="entry name" value="Hydrogenase_cytochrome"/>
</dbReference>
<dbReference type="SUPFAM" id="SSF81342">
    <property type="entry name" value="Transmembrane di-heme cytochromes"/>
    <property type="match status" value="1"/>
</dbReference>
<gene>
    <name evidence="8" type="ORF">SAMN05443529_108111</name>
</gene>
<dbReference type="GO" id="GO:0022904">
    <property type="term" value="P:respiratory electron transport chain"/>
    <property type="evidence" value="ECO:0007669"/>
    <property type="project" value="InterPro"/>
</dbReference>
<dbReference type="OrthoDB" id="9787143at2"/>
<comment type="subcellular location">
    <subcellularLocation>
        <location evidence="1">Cell membrane</location>
        <topology evidence="1">Multi-pass membrane protein</topology>
    </subcellularLocation>
</comment>
<sequence>MAQKTNNPKQSKILRQSLVNRFVHWTTALSVILLIITGLGQLPLYTRYNVTKLPGAAWLGDYFITIKLHYLGALGLIFVAAFHIVYAFARREFDIFPRKGDLKESYQIIKAMLTKGQEPASDKYLAEQRVAYLFIGFSLLLLIVTGLIKTLKNAPGVDLSHSLLYWNTALHNIGTGLIIFGIIGHLAAFLLKENRPLIPGMFTGFINREYVKHRHSLWYAKLLNSKEISESSLEAAKDLKSDGNDKSNNQTHLSI</sequence>
<evidence type="ECO:0000259" key="7">
    <source>
        <dbReference type="Pfam" id="PF01292"/>
    </source>
</evidence>
<feature type="domain" description="Cytochrome b561 bacterial/Ni-hydrogenase" evidence="7">
    <location>
        <begin position="15"/>
        <end position="204"/>
    </location>
</feature>
<dbReference type="Gene3D" id="1.20.950.20">
    <property type="entry name" value="Transmembrane di-heme cytochromes, Chain C"/>
    <property type="match status" value="1"/>
</dbReference>
<dbReference type="Proteomes" id="UP000198656">
    <property type="component" value="Unassembled WGS sequence"/>
</dbReference>
<feature type="transmembrane region" description="Helical" evidence="6">
    <location>
        <begin position="168"/>
        <end position="191"/>
    </location>
</feature>
<feature type="transmembrane region" description="Helical" evidence="6">
    <location>
        <begin position="21"/>
        <end position="42"/>
    </location>
</feature>
<keyword evidence="3 6" id="KW-0812">Transmembrane</keyword>
<dbReference type="PANTHER" id="PTHR30485:SF1">
    <property type="entry name" value="CYTOCHROME YDHU-RELATED"/>
    <property type="match status" value="1"/>
</dbReference>
<evidence type="ECO:0000313" key="8">
    <source>
        <dbReference type="EMBL" id="SDG98005.1"/>
    </source>
</evidence>
<dbReference type="InterPro" id="IPR011577">
    <property type="entry name" value="Cyt_b561_bac/Ni-Hgenase"/>
</dbReference>
<evidence type="ECO:0000256" key="6">
    <source>
        <dbReference type="SAM" id="Phobius"/>
    </source>
</evidence>
<evidence type="ECO:0000256" key="4">
    <source>
        <dbReference type="ARBA" id="ARBA00022989"/>
    </source>
</evidence>
<proteinExistence type="predicted"/>
<evidence type="ECO:0000256" key="1">
    <source>
        <dbReference type="ARBA" id="ARBA00004651"/>
    </source>
</evidence>
<dbReference type="Pfam" id="PF01292">
    <property type="entry name" value="Ni_hydr_CYTB"/>
    <property type="match status" value="1"/>
</dbReference>
<reference evidence="9" key="1">
    <citation type="submission" date="2016-10" db="EMBL/GenBank/DDBJ databases">
        <authorList>
            <person name="Varghese N."/>
            <person name="Submissions S."/>
        </authorList>
    </citation>
    <scope>NUCLEOTIDE SEQUENCE [LARGE SCALE GENOMIC DNA]</scope>
    <source>
        <strain evidence="9">DSM 8344</strain>
    </source>
</reference>
<keyword evidence="4 6" id="KW-1133">Transmembrane helix</keyword>
<keyword evidence="9" id="KW-1185">Reference proteome</keyword>
<dbReference type="InterPro" id="IPR016174">
    <property type="entry name" value="Di-haem_cyt_TM"/>
</dbReference>
<evidence type="ECO:0000256" key="2">
    <source>
        <dbReference type="ARBA" id="ARBA00022475"/>
    </source>
</evidence>
<evidence type="ECO:0000256" key="5">
    <source>
        <dbReference type="ARBA" id="ARBA00023136"/>
    </source>
</evidence>
<keyword evidence="2" id="KW-1003">Cell membrane</keyword>